<dbReference type="Gene3D" id="1.10.287.1060">
    <property type="entry name" value="ESAT-6-like"/>
    <property type="match status" value="1"/>
</dbReference>
<accession>A0A641AIQ4</accession>
<evidence type="ECO:0000313" key="1">
    <source>
        <dbReference type="EMBL" id="KAA1372998.1"/>
    </source>
</evidence>
<name>A0A641AIQ4_9ACTN</name>
<dbReference type="Proteomes" id="UP001515100">
    <property type="component" value="Unassembled WGS sequence"/>
</dbReference>
<organism evidence="1 3">
    <name type="scientific">Aeromicrobium fastidiosum</name>
    <dbReference type="NCBI Taxonomy" id="52699"/>
    <lineage>
        <taxon>Bacteria</taxon>
        <taxon>Bacillati</taxon>
        <taxon>Actinomycetota</taxon>
        <taxon>Actinomycetes</taxon>
        <taxon>Propionibacteriales</taxon>
        <taxon>Nocardioidaceae</taxon>
        <taxon>Aeromicrobium</taxon>
    </lineage>
</organism>
<proteinExistence type="predicted"/>
<dbReference type="RefSeq" id="WP_129182934.1">
    <property type="nucleotide sequence ID" value="NZ_JAGIOG010000001.1"/>
</dbReference>
<dbReference type="InterPro" id="IPR010310">
    <property type="entry name" value="T7SS_ESAT-6-like"/>
</dbReference>
<evidence type="ECO:0000313" key="3">
    <source>
        <dbReference type="Proteomes" id="UP001515100"/>
    </source>
</evidence>
<dbReference type="AlphaFoldDB" id="A0A641AIQ4"/>
<sequence>MANVSVSYQEMQDQATKLNNGRVDIESQLSALKTQIEGLVTGGFVTDSASDQFRTSYEEFNSGVSKALEGLDGMATYLNKAAETFADVDTQLASALKG</sequence>
<dbReference type="EMBL" id="SDPP02000002">
    <property type="protein sequence ID" value="KAA1378301.1"/>
    <property type="molecule type" value="Genomic_DNA"/>
</dbReference>
<gene>
    <name evidence="2" type="ORF">ESP62_007960</name>
    <name evidence="1" type="ORF">ESP62_018065</name>
</gene>
<dbReference type="SUPFAM" id="SSF140453">
    <property type="entry name" value="EsxAB dimer-like"/>
    <property type="match status" value="1"/>
</dbReference>
<dbReference type="Pfam" id="PF06013">
    <property type="entry name" value="WXG100"/>
    <property type="match status" value="1"/>
</dbReference>
<keyword evidence="3" id="KW-1185">Reference proteome</keyword>
<reference evidence="1 3" key="1">
    <citation type="submission" date="2019-09" db="EMBL/GenBank/DDBJ databases">
        <authorList>
            <person name="Li J."/>
        </authorList>
    </citation>
    <scope>NUCLEOTIDE SEQUENCE [LARGE SCALE GENOMIC DNA]</scope>
    <source>
        <strain evidence="1 3">NRBC 14897</strain>
    </source>
</reference>
<evidence type="ECO:0000313" key="2">
    <source>
        <dbReference type="EMBL" id="KAA1378301.1"/>
    </source>
</evidence>
<dbReference type="InterPro" id="IPR036689">
    <property type="entry name" value="ESAT-6-like_sf"/>
</dbReference>
<protein>
    <submittedName>
        <fullName evidence="1">WXG100 family type VII secretion target</fullName>
    </submittedName>
</protein>
<dbReference type="OrthoDB" id="3268062at2"/>
<dbReference type="EMBL" id="SDPP02000006">
    <property type="protein sequence ID" value="KAA1372998.1"/>
    <property type="molecule type" value="Genomic_DNA"/>
</dbReference>
<comment type="caution">
    <text evidence="1">The sequence shown here is derived from an EMBL/GenBank/DDBJ whole genome shotgun (WGS) entry which is preliminary data.</text>
</comment>